<keyword evidence="1" id="KW-0472">Membrane</keyword>
<feature type="transmembrane region" description="Helical" evidence="1">
    <location>
        <begin position="7"/>
        <end position="30"/>
    </location>
</feature>
<dbReference type="Proteomes" id="UP000034036">
    <property type="component" value="Unassembled WGS sequence"/>
</dbReference>
<keyword evidence="1" id="KW-1133">Transmembrane helix</keyword>
<reference evidence="2 3" key="1">
    <citation type="journal article" date="2015" name="Nature">
        <title>rRNA introns, odd ribosomes, and small enigmatic genomes across a large radiation of phyla.</title>
        <authorList>
            <person name="Brown C.T."/>
            <person name="Hug L.A."/>
            <person name="Thomas B.C."/>
            <person name="Sharon I."/>
            <person name="Castelle C.J."/>
            <person name="Singh A."/>
            <person name="Wilkins M.J."/>
            <person name="Williams K.H."/>
            <person name="Banfield J.F."/>
        </authorList>
    </citation>
    <scope>NUCLEOTIDE SEQUENCE [LARGE SCALE GENOMIC DNA]</scope>
</reference>
<protein>
    <submittedName>
        <fullName evidence="2">Uncharacterized protein</fullName>
    </submittedName>
</protein>
<evidence type="ECO:0000313" key="2">
    <source>
        <dbReference type="EMBL" id="KKS45945.1"/>
    </source>
</evidence>
<feature type="transmembrane region" description="Helical" evidence="1">
    <location>
        <begin position="36"/>
        <end position="53"/>
    </location>
</feature>
<gene>
    <name evidence="2" type="ORF">UV11_C0037G0010</name>
</gene>
<dbReference type="EMBL" id="LCDF01000037">
    <property type="protein sequence ID" value="KKS45945.1"/>
    <property type="molecule type" value="Genomic_DNA"/>
</dbReference>
<evidence type="ECO:0000313" key="3">
    <source>
        <dbReference type="Proteomes" id="UP000034036"/>
    </source>
</evidence>
<dbReference type="AlphaFoldDB" id="A0A0G0ZB45"/>
<name>A0A0G0ZB45_9BACT</name>
<organism evidence="2 3">
    <name type="scientific">Candidatus Giovannonibacteria bacterium GW2011_GWF2_42_19</name>
    <dbReference type="NCBI Taxonomy" id="1618659"/>
    <lineage>
        <taxon>Bacteria</taxon>
        <taxon>Candidatus Giovannoniibacteriota</taxon>
    </lineage>
</organism>
<keyword evidence="1" id="KW-0812">Transmembrane</keyword>
<proteinExistence type="predicted"/>
<feature type="non-terminal residue" evidence="2">
    <location>
        <position position="1"/>
    </location>
</feature>
<evidence type="ECO:0000256" key="1">
    <source>
        <dbReference type="SAM" id="Phobius"/>
    </source>
</evidence>
<sequence length="57" mass="6568">TASLRTFGIFGTFVYGIFLILALGVAKLMIHYGDEAFLKICCIIFICLIYKKFPYFY</sequence>
<comment type="caution">
    <text evidence="2">The sequence shown here is derived from an EMBL/GenBank/DDBJ whole genome shotgun (WGS) entry which is preliminary data.</text>
</comment>
<accession>A0A0G0ZB45</accession>